<reference evidence="3" key="1">
    <citation type="journal article" date="2011" name="Stand. Genomic Sci.">
        <title>Genome sequence of the filamentous, gliding Thiothrix nivea neotype strain (JP2(T)).</title>
        <authorList>
            <person name="Lapidus A."/>
            <person name="Nolan M."/>
            <person name="Lucas S."/>
            <person name="Glavina Del Rio T."/>
            <person name="Tice H."/>
            <person name="Cheng J.F."/>
            <person name="Tapia R."/>
            <person name="Han C."/>
            <person name="Goodwin L."/>
            <person name="Pitluck S."/>
            <person name="Liolios K."/>
            <person name="Pagani I."/>
            <person name="Ivanova N."/>
            <person name="Huntemann M."/>
            <person name="Mavromatis K."/>
            <person name="Mikhailova N."/>
            <person name="Pati A."/>
            <person name="Chen A."/>
            <person name="Palaniappan K."/>
            <person name="Land M."/>
            <person name="Brambilla E.M."/>
            <person name="Rohde M."/>
            <person name="Abt B."/>
            <person name="Verbarg S."/>
            <person name="Goker M."/>
            <person name="Bristow J."/>
            <person name="Eisen J.A."/>
            <person name="Markowitz V."/>
            <person name="Hugenholtz P."/>
            <person name="Kyrpides N.C."/>
            <person name="Klenk H.P."/>
            <person name="Woyke T."/>
        </authorList>
    </citation>
    <scope>NUCLEOTIDE SEQUENCE [LARGE SCALE GENOMIC DNA]</scope>
    <source>
        <strain evidence="3">ATCC 35100 / DSM 5205 / JP2</strain>
    </source>
</reference>
<keyword evidence="3" id="KW-1185">Reference proteome</keyword>
<proteinExistence type="predicted"/>
<sequence length="234" mass="26008">MKTLIALRHVPFEDLGVLEPLLIRKGYKIYYYDMGVHELWTLDPDNIDLLVVLGAPIGAYDEKAYPFLQQELELIQHRLVAQKPILGICLGAQLMARALGATVASMGHKEIGFAPLQLTEAGKASVLAELTPDVHVLHWHGDQFDMPAGTESLATTNLCPHQAFALGDYALGLQFHLEVDTKRLEQWLIGHALELSLAGIDPNTIRTQSNQFKATLQHAAETVFGRWLDKLELL</sequence>
<dbReference type="PANTHER" id="PTHR42695:SF5">
    <property type="entry name" value="GLUTAMINE AMIDOTRANSFERASE YLR126C-RELATED"/>
    <property type="match status" value="1"/>
</dbReference>
<keyword evidence="2" id="KW-0808">Transferase</keyword>
<protein>
    <submittedName>
        <fullName evidence="2">Glutamine amidotransferase class-I</fullName>
    </submittedName>
</protein>
<dbReference type="InterPro" id="IPR044992">
    <property type="entry name" value="ChyE-like"/>
</dbReference>
<accession>A0A656HF42</accession>
<evidence type="ECO:0000259" key="1">
    <source>
        <dbReference type="Pfam" id="PF00117"/>
    </source>
</evidence>
<dbReference type="Gene3D" id="3.40.50.880">
    <property type="match status" value="1"/>
</dbReference>
<dbReference type="NCBIfam" id="NF005458">
    <property type="entry name" value="PRK07053.1"/>
    <property type="match status" value="1"/>
</dbReference>
<dbReference type="PROSITE" id="PS51273">
    <property type="entry name" value="GATASE_TYPE_1"/>
    <property type="match status" value="1"/>
</dbReference>
<dbReference type="SUPFAM" id="SSF52317">
    <property type="entry name" value="Class I glutamine amidotransferase-like"/>
    <property type="match status" value="1"/>
</dbReference>
<dbReference type="Pfam" id="PF00117">
    <property type="entry name" value="GATase"/>
    <property type="match status" value="1"/>
</dbReference>
<dbReference type="InterPro" id="IPR029062">
    <property type="entry name" value="Class_I_gatase-like"/>
</dbReference>
<dbReference type="GO" id="GO:0016740">
    <property type="term" value="F:transferase activity"/>
    <property type="evidence" value="ECO:0007669"/>
    <property type="project" value="UniProtKB-KW"/>
</dbReference>
<dbReference type="CDD" id="cd01741">
    <property type="entry name" value="GATase1_1"/>
    <property type="match status" value="1"/>
</dbReference>
<gene>
    <name evidence="2" type="ORF">Thini_1031</name>
</gene>
<dbReference type="RefSeq" id="WP_002707604.1">
    <property type="nucleotide sequence ID" value="NZ_JH651384.1"/>
</dbReference>
<dbReference type="EMBL" id="JH651384">
    <property type="protein sequence ID" value="EIJ33655.1"/>
    <property type="molecule type" value="Genomic_DNA"/>
</dbReference>
<dbReference type="InterPro" id="IPR017926">
    <property type="entry name" value="GATASE"/>
</dbReference>
<organism evidence="2 3">
    <name type="scientific">Thiothrix nivea (strain ATCC 35100 / DSM 5205 / JP2)</name>
    <dbReference type="NCBI Taxonomy" id="870187"/>
    <lineage>
        <taxon>Bacteria</taxon>
        <taxon>Pseudomonadati</taxon>
        <taxon>Pseudomonadota</taxon>
        <taxon>Gammaproteobacteria</taxon>
        <taxon>Thiotrichales</taxon>
        <taxon>Thiotrichaceae</taxon>
        <taxon>Thiothrix</taxon>
    </lineage>
</organism>
<dbReference type="GO" id="GO:0005829">
    <property type="term" value="C:cytosol"/>
    <property type="evidence" value="ECO:0007669"/>
    <property type="project" value="TreeGrafter"/>
</dbReference>
<dbReference type="Proteomes" id="UP000005317">
    <property type="component" value="Unassembled WGS sequence"/>
</dbReference>
<name>A0A656HF42_THINJ</name>
<feature type="domain" description="Glutamine amidotransferase" evidence="1">
    <location>
        <begin position="27"/>
        <end position="184"/>
    </location>
</feature>
<dbReference type="OrthoDB" id="9813383at2"/>
<keyword evidence="2" id="KW-0315">Glutamine amidotransferase</keyword>
<dbReference type="AlphaFoldDB" id="A0A656HF42"/>
<evidence type="ECO:0000313" key="2">
    <source>
        <dbReference type="EMBL" id="EIJ33655.1"/>
    </source>
</evidence>
<dbReference type="PANTHER" id="PTHR42695">
    <property type="entry name" value="GLUTAMINE AMIDOTRANSFERASE YLR126C-RELATED"/>
    <property type="match status" value="1"/>
</dbReference>
<evidence type="ECO:0000313" key="3">
    <source>
        <dbReference type="Proteomes" id="UP000005317"/>
    </source>
</evidence>